<accession>A0A381NMX8</accession>
<feature type="transmembrane region" description="Helical" evidence="1">
    <location>
        <begin position="12"/>
        <end position="33"/>
    </location>
</feature>
<proteinExistence type="predicted"/>
<protein>
    <submittedName>
        <fullName evidence="2">Uncharacterized protein</fullName>
    </submittedName>
</protein>
<keyword evidence="1" id="KW-1133">Transmembrane helix</keyword>
<dbReference type="EMBL" id="UINC01000414">
    <property type="protein sequence ID" value="SUZ54893.1"/>
    <property type="molecule type" value="Genomic_DNA"/>
</dbReference>
<evidence type="ECO:0000256" key="1">
    <source>
        <dbReference type="SAM" id="Phobius"/>
    </source>
</evidence>
<sequence length="89" mass="9906">MKAFFLKIRKPTGWVLVALSSLLMLLGFLVLIPSFGDIFGITRNAAIAAGLYAASIPPWYLGLSLLGPEIIGKAKELYNVTKRKIWRRE</sequence>
<evidence type="ECO:0000313" key="2">
    <source>
        <dbReference type="EMBL" id="SUZ54893.1"/>
    </source>
</evidence>
<organism evidence="2">
    <name type="scientific">marine metagenome</name>
    <dbReference type="NCBI Taxonomy" id="408172"/>
    <lineage>
        <taxon>unclassified sequences</taxon>
        <taxon>metagenomes</taxon>
        <taxon>ecological metagenomes</taxon>
    </lineage>
</organism>
<keyword evidence="1" id="KW-0472">Membrane</keyword>
<keyword evidence="1" id="KW-0812">Transmembrane</keyword>
<name>A0A381NMX8_9ZZZZ</name>
<feature type="transmembrane region" description="Helical" evidence="1">
    <location>
        <begin position="45"/>
        <end position="66"/>
    </location>
</feature>
<reference evidence="2" key="1">
    <citation type="submission" date="2018-05" db="EMBL/GenBank/DDBJ databases">
        <authorList>
            <person name="Lanie J.A."/>
            <person name="Ng W.-L."/>
            <person name="Kazmierczak K.M."/>
            <person name="Andrzejewski T.M."/>
            <person name="Davidsen T.M."/>
            <person name="Wayne K.J."/>
            <person name="Tettelin H."/>
            <person name="Glass J.I."/>
            <person name="Rusch D."/>
            <person name="Podicherti R."/>
            <person name="Tsui H.-C.T."/>
            <person name="Winkler M.E."/>
        </authorList>
    </citation>
    <scope>NUCLEOTIDE SEQUENCE</scope>
</reference>
<gene>
    <name evidence="2" type="ORF">METZ01_LOCUS7747</name>
</gene>
<dbReference type="AlphaFoldDB" id="A0A381NMX8"/>